<keyword evidence="2" id="KW-1185">Reference proteome</keyword>
<protein>
    <submittedName>
        <fullName evidence="1">Uncharacterized protein</fullName>
    </submittedName>
</protein>
<evidence type="ECO:0000313" key="2">
    <source>
        <dbReference type="Proteomes" id="UP000199387"/>
    </source>
</evidence>
<reference evidence="1 2" key="1">
    <citation type="submission" date="2016-10" db="EMBL/GenBank/DDBJ databases">
        <authorList>
            <person name="de Groot N.N."/>
        </authorList>
    </citation>
    <scope>NUCLEOTIDE SEQUENCE [LARGE SCALE GENOMIC DNA]</scope>
    <source>
        <strain evidence="1 2">DSM 45514</strain>
    </source>
</reference>
<dbReference type="AlphaFoldDB" id="A0A1G6K4N4"/>
<sequence length="48" mass="5325">MIKKPLFQISFALFTFVLIVTLSLLGFDALMASLDNRSLADTLTTLFS</sequence>
<dbReference type="EMBL" id="FMZA01000005">
    <property type="protein sequence ID" value="SDC25907.1"/>
    <property type="molecule type" value="Genomic_DNA"/>
</dbReference>
<name>A0A1G6K4N4_9BACL</name>
<organism evidence="1 2">
    <name type="scientific">Melghirimyces thermohalophilus</name>
    <dbReference type="NCBI Taxonomy" id="1236220"/>
    <lineage>
        <taxon>Bacteria</taxon>
        <taxon>Bacillati</taxon>
        <taxon>Bacillota</taxon>
        <taxon>Bacilli</taxon>
        <taxon>Bacillales</taxon>
        <taxon>Thermoactinomycetaceae</taxon>
        <taxon>Melghirimyces</taxon>
    </lineage>
</organism>
<proteinExistence type="predicted"/>
<dbReference type="Proteomes" id="UP000199387">
    <property type="component" value="Unassembled WGS sequence"/>
</dbReference>
<evidence type="ECO:0000313" key="1">
    <source>
        <dbReference type="EMBL" id="SDC25907.1"/>
    </source>
</evidence>
<gene>
    <name evidence="1" type="ORF">SAMN04488112_10569</name>
</gene>
<accession>A0A1G6K4N4</accession>
<dbReference type="RefSeq" id="WP_176757817.1">
    <property type="nucleotide sequence ID" value="NZ_FMZA01000005.1"/>
</dbReference>